<sequence length="96" mass="10875">MPGLFNGGCIFGLVAESNTVCNVINHVTVQTDICQLTRIKFTERNLGLVLNTKGAQESKNLGYNHFITYFKPANSYWRCLSDNRHVLTEDIPRRNS</sequence>
<organism evidence="1 2">
    <name type="scientific">Thalassospira alkalitolerans</name>
    <dbReference type="NCBI Taxonomy" id="1293890"/>
    <lineage>
        <taxon>Bacteria</taxon>
        <taxon>Pseudomonadati</taxon>
        <taxon>Pseudomonadota</taxon>
        <taxon>Alphaproteobacteria</taxon>
        <taxon>Rhodospirillales</taxon>
        <taxon>Thalassospiraceae</taxon>
        <taxon>Thalassospira</taxon>
    </lineage>
</organism>
<reference evidence="1 2" key="1">
    <citation type="submission" date="2014-03" db="EMBL/GenBank/DDBJ databases">
        <title>The draft genome sequence of Thalassospira alkalitolerans JCM 18968.</title>
        <authorList>
            <person name="Lai Q."/>
            <person name="Shao Z."/>
        </authorList>
    </citation>
    <scope>NUCLEOTIDE SEQUENCE [LARGE SCALE GENOMIC DNA]</scope>
    <source>
        <strain evidence="1 2">JCM 18968</strain>
    </source>
</reference>
<evidence type="ECO:0000313" key="2">
    <source>
        <dbReference type="Proteomes" id="UP000193396"/>
    </source>
</evidence>
<evidence type="ECO:0000313" key="1">
    <source>
        <dbReference type="EMBL" id="OSQ48643.1"/>
    </source>
</evidence>
<dbReference type="Proteomes" id="UP000193396">
    <property type="component" value="Unassembled WGS sequence"/>
</dbReference>
<proteinExistence type="predicted"/>
<name>A0A1Y2LCK6_9PROT</name>
<gene>
    <name evidence="1" type="ORF">TALK_06750</name>
</gene>
<dbReference type="STRING" id="1293890.TALK_06750"/>
<dbReference type="EMBL" id="JFKB01000004">
    <property type="protein sequence ID" value="OSQ48643.1"/>
    <property type="molecule type" value="Genomic_DNA"/>
</dbReference>
<protein>
    <submittedName>
        <fullName evidence="1">Uncharacterized protein</fullName>
    </submittedName>
</protein>
<comment type="caution">
    <text evidence="1">The sequence shown here is derived from an EMBL/GenBank/DDBJ whole genome shotgun (WGS) entry which is preliminary data.</text>
</comment>
<keyword evidence="2" id="KW-1185">Reference proteome</keyword>
<accession>A0A1Y2LCK6</accession>
<dbReference type="AlphaFoldDB" id="A0A1Y2LCK6"/>